<evidence type="ECO:0000256" key="1">
    <source>
        <dbReference type="SAM" id="MobiDB-lite"/>
    </source>
</evidence>
<comment type="caution">
    <text evidence="3">The sequence shown here is derived from an EMBL/GenBank/DDBJ whole genome shotgun (WGS) entry which is preliminary data.</text>
</comment>
<dbReference type="InterPro" id="IPR000835">
    <property type="entry name" value="HTH_MarR-typ"/>
</dbReference>
<dbReference type="Pfam" id="PF01047">
    <property type="entry name" value="MarR"/>
    <property type="match status" value="1"/>
</dbReference>
<evidence type="ECO:0000259" key="2">
    <source>
        <dbReference type="Pfam" id="PF01047"/>
    </source>
</evidence>
<dbReference type="InterPro" id="IPR036390">
    <property type="entry name" value="WH_DNA-bd_sf"/>
</dbReference>
<dbReference type="Proteomes" id="UP000016986">
    <property type="component" value="Unassembled WGS sequence"/>
</dbReference>
<accession>U2YWG2</accession>
<protein>
    <submittedName>
        <fullName evidence="3">Transcription repressor</fullName>
    </submittedName>
</protein>
<dbReference type="InterPro" id="IPR036388">
    <property type="entry name" value="WH-like_DNA-bd_sf"/>
</dbReference>
<dbReference type="AlphaFoldDB" id="U2YWG2"/>
<evidence type="ECO:0000313" key="3">
    <source>
        <dbReference type="EMBL" id="GAD53365.1"/>
    </source>
</evidence>
<feature type="region of interest" description="Disordered" evidence="1">
    <location>
        <begin position="134"/>
        <end position="155"/>
    </location>
</feature>
<dbReference type="Gene3D" id="1.10.10.10">
    <property type="entry name" value="Winged helix-like DNA-binding domain superfamily/Winged helix DNA-binding domain"/>
    <property type="match status" value="1"/>
</dbReference>
<keyword evidence="4" id="KW-1185">Reference proteome</keyword>
<dbReference type="EMBL" id="BATA01000062">
    <property type="protein sequence ID" value="GAD53365.1"/>
    <property type="molecule type" value="Genomic_DNA"/>
</dbReference>
<organism evidence="3 4">
    <name type="scientific">Halarchaeum acidiphilum MH1-52-1</name>
    <dbReference type="NCBI Taxonomy" id="1261545"/>
    <lineage>
        <taxon>Archaea</taxon>
        <taxon>Methanobacteriati</taxon>
        <taxon>Methanobacteriota</taxon>
        <taxon>Stenosarchaea group</taxon>
        <taxon>Halobacteria</taxon>
        <taxon>Halobacteriales</taxon>
        <taxon>Halobacteriaceae</taxon>
    </lineage>
</organism>
<feature type="compositionally biased region" description="Acidic residues" evidence="1">
    <location>
        <begin position="135"/>
        <end position="155"/>
    </location>
</feature>
<dbReference type="SUPFAM" id="SSF46785">
    <property type="entry name" value="Winged helix' DNA-binding domain"/>
    <property type="match status" value="1"/>
</dbReference>
<reference evidence="3 4" key="1">
    <citation type="submission" date="2013-09" db="EMBL/GenBank/DDBJ databases">
        <title>Whole genome sequencing of Halarchaeum acidiphilum strain MH1-52-1.</title>
        <authorList>
            <person name="Shimane Y."/>
            <person name="Minegishi H."/>
            <person name="Nishi S."/>
            <person name="Echigo A."/>
            <person name="Shuto A."/>
            <person name="Konishi M."/>
            <person name="Ito T."/>
            <person name="Ohkuma M."/>
            <person name="Ohta Y."/>
            <person name="Nagano Y."/>
            <person name="Tsubouchi T."/>
            <person name="Mori K."/>
            <person name="Usui K."/>
            <person name="Kamekura M."/>
            <person name="Usami R."/>
            <person name="Takaki Y."/>
            <person name="Hatada Y."/>
        </authorList>
    </citation>
    <scope>NUCLEOTIDE SEQUENCE [LARGE SCALE GENOMIC DNA]</scope>
    <source>
        <strain evidence="3 4">JCM 16109</strain>
    </source>
</reference>
<dbReference type="eggNOG" id="arCOG04153">
    <property type="taxonomic scope" value="Archaea"/>
</dbReference>
<proteinExistence type="predicted"/>
<gene>
    <name evidence="3" type="ORF">MBEHAL_2125</name>
</gene>
<name>U2YWG2_9EURY</name>
<sequence>MAIGRSHLNRSRPAYSSMSVDKEDLSEDEERALELVREQGKIYQSEFWKALDVSSRKGSRIAKKLEEKEYVDREDAVYGGNTTYLITPVIKDEELDFALLMAGDMLSPFVGEEEVDARGDAFSQWIMNLVYEDPVVPEEETETPSEEETETPPEE</sequence>
<dbReference type="GO" id="GO:0003700">
    <property type="term" value="F:DNA-binding transcription factor activity"/>
    <property type="evidence" value="ECO:0007669"/>
    <property type="project" value="InterPro"/>
</dbReference>
<feature type="domain" description="HTH marR-type" evidence="2">
    <location>
        <begin position="27"/>
        <end position="74"/>
    </location>
</feature>
<evidence type="ECO:0000313" key="4">
    <source>
        <dbReference type="Proteomes" id="UP000016986"/>
    </source>
</evidence>
<feature type="region of interest" description="Disordered" evidence="1">
    <location>
        <begin position="1"/>
        <end position="26"/>
    </location>
</feature>